<evidence type="ECO:0000256" key="2">
    <source>
        <dbReference type="ARBA" id="ARBA00023128"/>
    </source>
</evidence>
<evidence type="ECO:0000256" key="3">
    <source>
        <dbReference type="SAM" id="MobiDB-lite"/>
    </source>
</evidence>
<sequence length="2409" mass="270457">MSVAANAGTVVGLRGSLTPTRRRVVKRKIDDSGNESGRSSRYATRTTAKSTLAKEGDCATDSRNGGSDGGDGGATLQHVSELLGDCRAEFAGLKQMIRGQGDVIRTQQETIRDLKAASEEQQTLIRDLKLALEDTKQHMGLELKRVTDKLEAITARPSVTPPRSFAEVAGPHRPWQPATVTPSKAATAPFAASLYCTIDTSRVEEANRDHVQVGAIRHAIEGEMRATDGQATWRCAAVVRDARAAERIKVICRNEDELKQVKEAAQKTAVVGARVMRDQLYPVKVDNANRSMVLDAEGNVLPGAVEALGAENKVSIAKVSWLSNRQSGKSYGSMVIYVTKESDARRLIDGHYFDLAGESAITNVFERRAGPVQCYNCQAIGHKSFQCKNSQLCGRSMSKTLSILQLNVRKREPVQQSLMNDDALKDFGVLAVSEPYARLVDGRVVTSPMWHNNWTKMIPTKRHDALWPIRSMLWVRSDIEAEQLPIPSADLTAAVLRLPERDVLVVSVYVQGKSVQMLDSATKLLHDLLQSFRDDTGRRTDVVLAGDFNRHDLLWTGDDVSARRQGEAEPIIDLMNEHGLRSLLPRGTRTWQGQDQESTIDLILVTSELADELITCVPHSTDHGSDHRAIHTTFDVTLPERITTPRLMFKNAPWNSIRARVEEGLRELSWTVDVQAQTDQFMRVVLEAIDHFTPRAEPTPYAKRWWTRDLTQLRQSYAFWRNQARSQRRTTHACPDLERRAKEAAKEYHDAIRRQRKSHWEDFLAEDVNIWKAAKYLKPGGDAMSDKVPPLRKGDGTVTRNRAEAAEQLLETFFPPLPARIEAEGVRPQRRAVAMPDLTLEEVEVKVMGAKPWKAAGTDGLPAMVWRQLWPVVRHRVHVLFRASLRDGVVPHQWRTAKIIPLKKPEKGDYTEAKAWRPISLLSTLGKILEAVVAERISYVVEAYGLLPANHFGARKRRSAEQALLLLQEQIYKAWRARKVLSLISFDVKGAYNGVCKERLLQRMRARGIPEQVVKWVDAFCSARTATIVVNGHTSERRDLPQAGLPQGSPLSPVLFLFFNADLVQRRIKAAGGSIAFIDDYSAWVTGRTAEANRAGIQSIIDEAIDWEKRSGATFEVDKTTIVHFTRGAAGKSDEPFWIKGKEVKPETSAKILGLIMDDGLRYQKHMARAAEKGLTAAMCLKRLKLLSPRVARQLFNATVAPAMDYASNVWMHARRAKETGWLNKAQRIGAQAITGAFQSVATAVAEAEAGIRAVGERHKQAATRLCIDLRTLPQTHPLAALRNKASKRYLSPMQSLAAMVAKVSTERMEVINEYALRPWTDRIPLLGEDDPEGPKTPHDVQNILIATAASQRNDAVGMGGVVCDTTLGGVGHTLATFSVTIGPGSEQNPYTAELEAVATALRSIPPSLVPQDVTIARGCTVRLMWIPAGEEFAPRQLAKAAAKRATERGCEAEMPWYQTRTTTLRLALAQERALEQLPESVGKYSKRIDKALPGKHTRAIYDSLKREESDVLAQLRTGMVRLNSYLRRIGATDSDLCDCGQATETVEHFLFRCKNWTAQREILLECARTKIGNLSFFLGGKAASDDDRWEPDMQAAQDILDAKWKDLKHRNPNANRPLQGSLVVSIYQPSKHVVSGIVKNDSIYWIGTLAMLVQVGVAVIPLVLFGDWGILVVTTTGITLSIATGLLPQWRIEKWACRKESTTTYILTRGNGAQHAIVVLGNGHGFNLEDLAAGQSNVQVATNTVTRAALFVLFVLWIMLLITAAGLKDNTWFLLIIGTIGIVQNVHVAGHPRRPENFGLPLDFVAVYGQKKVMETLLETERNYEHIGRALLTEFFPGALTTAEARKWNEIGKMHRRREPHKKNAETAEAAQDLELADRGINDKKTTTSLYSSMLEGMKSLDDVLRNGCFWFFQCKQSFLKQHLLRRWDPDQLDDYVLLPTGLGFVNKDDCMFISHYWRSQQHPDPEGQDFRLLRRDVADGTQSYIWVDWTCAPQHPRSEAQANYFKSTLRSIPLLIRDCTFLWRFPKFEARLWVLFEIAICMVCHRGGYPRTYDNQTFVSDVTDMLEKGVKPIISSRRYKCTNESDSQLVIGWLELFGILVKVLPRVEDRRTLLDVLDSWRADTTYYFESRIRVDLEQGTVTENGTTTYTFTPILRPNGGTCQSGTMRQMIKPFNSAREGSQTQDKFREDLQRRELQSNQAKLGSRHPETLISMIQLELMLNVQGKYAESEEMHRQLQELIKYTHADLAHQRRYLEAEELHAAAAELYKKQFGLEHEYTLVSMNLLANVRRMQGKYNEAERMFRQTLKLSETAFGLGAPLTLGLVNNLAVTLDVSGDNSGAKEMYRWELECRLNTFGDDIAHPNIYSAWRNLVVSIDDTEEILMVRRKTKFGLRASVTIARKWRTKG</sequence>
<dbReference type="PANTHER" id="PTHR33481:SF1">
    <property type="entry name" value="ENDONUCLEASE_EXONUCLEASE_PHOSPHATASE DOMAIN-CONTAINING PROTEIN-RELATED"/>
    <property type="match status" value="1"/>
</dbReference>
<evidence type="ECO:0000256" key="1">
    <source>
        <dbReference type="ARBA" id="ARBA00004173"/>
    </source>
</evidence>
<gene>
    <name evidence="6" type="ORF">O9K51_10943</name>
</gene>
<keyword evidence="4" id="KW-1133">Transmembrane helix</keyword>
<protein>
    <submittedName>
        <fullName evidence="6">Reverse transcriptase</fullName>
    </submittedName>
</protein>
<keyword evidence="4" id="KW-0812">Transmembrane</keyword>
<dbReference type="InterPro" id="IPR036691">
    <property type="entry name" value="Endo/exonu/phosph_ase_sf"/>
</dbReference>
<feature type="transmembrane region" description="Helical" evidence="4">
    <location>
        <begin position="1671"/>
        <end position="1691"/>
    </location>
</feature>
<evidence type="ECO:0000313" key="7">
    <source>
        <dbReference type="Proteomes" id="UP001163105"/>
    </source>
</evidence>
<feature type="transmembrane region" description="Helical" evidence="4">
    <location>
        <begin position="1773"/>
        <end position="1791"/>
    </location>
</feature>
<keyword evidence="4" id="KW-0472">Membrane</keyword>
<evidence type="ECO:0000259" key="5">
    <source>
        <dbReference type="PROSITE" id="PS50878"/>
    </source>
</evidence>
<feature type="transmembrane region" description="Helical" evidence="4">
    <location>
        <begin position="1749"/>
        <end position="1768"/>
    </location>
</feature>
<evidence type="ECO:0000313" key="6">
    <source>
        <dbReference type="EMBL" id="KAJ6436461.1"/>
    </source>
</evidence>
<dbReference type="CDD" id="cd01650">
    <property type="entry name" value="RT_nLTR_like"/>
    <property type="match status" value="1"/>
</dbReference>
<dbReference type="InterPro" id="IPR011990">
    <property type="entry name" value="TPR-like_helical_dom_sf"/>
</dbReference>
<organism evidence="6 7">
    <name type="scientific">Purpureocillium lavendulum</name>
    <dbReference type="NCBI Taxonomy" id="1247861"/>
    <lineage>
        <taxon>Eukaryota</taxon>
        <taxon>Fungi</taxon>
        <taxon>Dikarya</taxon>
        <taxon>Ascomycota</taxon>
        <taxon>Pezizomycotina</taxon>
        <taxon>Sordariomycetes</taxon>
        <taxon>Hypocreomycetidae</taxon>
        <taxon>Hypocreales</taxon>
        <taxon>Ophiocordycipitaceae</taxon>
        <taxon>Purpureocillium</taxon>
    </lineage>
</organism>
<dbReference type="SUPFAM" id="SSF56219">
    <property type="entry name" value="DNase I-like"/>
    <property type="match status" value="1"/>
</dbReference>
<keyword evidence="2" id="KW-0496">Mitochondrion</keyword>
<dbReference type="Pfam" id="PF13424">
    <property type="entry name" value="TPR_12"/>
    <property type="match status" value="1"/>
</dbReference>
<dbReference type="PROSITE" id="PS50878">
    <property type="entry name" value="RT_POL"/>
    <property type="match status" value="1"/>
</dbReference>
<dbReference type="Gene3D" id="1.25.40.10">
    <property type="entry name" value="Tetratricopeptide repeat domain"/>
    <property type="match status" value="2"/>
</dbReference>
<dbReference type="EMBL" id="JAQHRD010000021">
    <property type="protein sequence ID" value="KAJ6436461.1"/>
    <property type="molecule type" value="Genomic_DNA"/>
</dbReference>
<dbReference type="InterPro" id="IPR005135">
    <property type="entry name" value="Endo/exonuclease/phosphatase"/>
</dbReference>
<feature type="domain" description="Reverse transcriptase" evidence="5">
    <location>
        <begin position="883"/>
        <end position="1157"/>
    </location>
</feature>
<proteinExistence type="predicted"/>
<feature type="region of interest" description="Disordered" evidence="3">
    <location>
        <begin position="161"/>
        <end position="182"/>
    </location>
</feature>
<comment type="caution">
    <text evidence="6">The sequence shown here is derived from an EMBL/GenBank/DDBJ whole genome shotgun (WGS) entry which is preliminary data.</text>
</comment>
<feature type="region of interest" description="Disordered" evidence="3">
    <location>
        <begin position="22"/>
        <end position="73"/>
    </location>
</feature>
<dbReference type="GO" id="GO:0003964">
    <property type="term" value="F:RNA-directed DNA polymerase activity"/>
    <property type="evidence" value="ECO:0007669"/>
    <property type="project" value="UniProtKB-KW"/>
</dbReference>
<keyword evidence="6" id="KW-0548">Nucleotidyltransferase</keyword>
<dbReference type="SUPFAM" id="SSF48452">
    <property type="entry name" value="TPR-like"/>
    <property type="match status" value="1"/>
</dbReference>
<keyword evidence="6" id="KW-0808">Transferase</keyword>
<comment type="subcellular location">
    <subcellularLocation>
        <location evidence="1">Mitochondrion</location>
    </subcellularLocation>
</comment>
<dbReference type="Gene3D" id="3.60.10.10">
    <property type="entry name" value="Endonuclease/exonuclease/phosphatase"/>
    <property type="match status" value="1"/>
</dbReference>
<dbReference type="Pfam" id="PF14529">
    <property type="entry name" value="Exo_endo_phos_2"/>
    <property type="match status" value="1"/>
</dbReference>
<dbReference type="PANTHER" id="PTHR33481">
    <property type="entry name" value="REVERSE TRANSCRIPTASE"/>
    <property type="match status" value="1"/>
</dbReference>
<dbReference type="SUPFAM" id="SSF56672">
    <property type="entry name" value="DNA/RNA polymerases"/>
    <property type="match status" value="1"/>
</dbReference>
<dbReference type="Proteomes" id="UP001163105">
    <property type="component" value="Unassembled WGS sequence"/>
</dbReference>
<keyword evidence="7" id="KW-1185">Reference proteome</keyword>
<keyword evidence="6" id="KW-0695">RNA-directed DNA polymerase</keyword>
<dbReference type="Pfam" id="PF00078">
    <property type="entry name" value="RVT_1"/>
    <property type="match status" value="1"/>
</dbReference>
<reference evidence="6" key="1">
    <citation type="submission" date="2023-01" db="EMBL/GenBank/DDBJ databases">
        <title>The growth and conidiation of Purpureocillium lavendulum are regulated by nitrogen source and histone H3K14 acetylation.</title>
        <authorList>
            <person name="Tang P."/>
            <person name="Han J."/>
            <person name="Zhang C."/>
            <person name="Tang P."/>
            <person name="Qi F."/>
            <person name="Zhang K."/>
            <person name="Liang L."/>
        </authorList>
    </citation>
    <scope>NUCLEOTIDE SEQUENCE</scope>
    <source>
        <strain evidence="6">YMF1.00683</strain>
    </source>
</reference>
<dbReference type="InterPro" id="IPR043502">
    <property type="entry name" value="DNA/RNA_pol_sf"/>
</dbReference>
<name>A0AB34FCQ2_9HYPO</name>
<feature type="compositionally biased region" description="Polar residues" evidence="3">
    <location>
        <begin position="34"/>
        <end position="50"/>
    </location>
</feature>
<evidence type="ECO:0000256" key="4">
    <source>
        <dbReference type="SAM" id="Phobius"/>
    </source>
</evidence>
<accession>A0AB34FCQ2</accession>
<feature type="transmembrane region" description="Helical" evidence="4">
    <location>
        <begin position="1644"/>
        <end position="1664"/>
    </location>
</feature>
<dbReference type="GO" id="GO:0005739">
    <property type="term" value="C:mitochondrion"/>
    <property type="evidence" value="ECO:0007669"/>
    <property type="project" value="UniProtKB-SubCell"/>
</dbReference>
<dbReference type="InterPro" id="IPR000477">
    <property type="entry name" value="RT_dom"/>
</dbReference>